<accession>A0A9X1XF30</accession>
<dbReference type="PANTHER" id="PTHR11236:SF50">
    <property type="entry name" value="AMINODEOXYCHORISMATE SYNTHASE COMPONENT 1"/>
    <property type="match status" value="1"/>
</dbReference>
<feature type="domain" description="Anthranilate synthase component I N-terminal" evidence="4">
    <location>
        <begin position="23"/>
        <end position="169"/>
    </location>
</feature>
<dbReference type="GO" id="GO:0009396">
    <property type="term" value="P:folic acid-containing compound biosynthetic process"/>
    <property type="evidence" value="ECO:0007669"/>
    <property type="project" value="InterPro"/>
</dbReference>
<comment type="caution">
    <text evidence="5">The sequence shown here is derived from an EMBL/GenBank/DDBJ whole genome shotgun (WGS) entry which is preliminary data.</text>
</comment>
<protein>
    <recommendedName>
        <fullName evidence="1">aminodeoxychorismate synthase</fullName>
        <ecNumber evidence="1">2.6.1.85</ecNumber>
    </recommendedName>
</protein>
<evidence type="ECO:0000256" key="1">
    <source>
        <dbReference type="ARBA" id="ARBA00013139"/>
    </source>
</evidence>
<dbReference type="InterPro" id="IPR015890">
    <property type="entry name" value="Chorismate_C"/>
</dbReference>
<dbReference type="PRINTS" id="PR00095">
    <property type="entry name" value="ANTSNTHASEI"/>
</dbReference>
<dbReference type="EC" id="2.6.1.85" evidence="1"/>
<dbReference type="GO" id="GO:0000162">
    <property type="term" value="P:L-tryptophan biosynthetic process"/>
    <property type="evidence" value="ECO:0007669"/>
    <property type="project" value="TreeGrafter"/>
</dbReference>
<dbReference type="PANTHER" id="PTHR11236">
    <property type="entry name" value="AMINOBENZOATE/ANTHRANILATE SYNTHASE"/>
    <property type="match status" value="1"/>
</dbReference>
<dbReference type="InterPro" id="IPR005802">
    <property type="entry name" value="ADC_synth_comp_1"/>
</dbReference>
<keyword evidence="5" id="KW-0032">Aminotransferase</keyword>
<reference evidence="5" key="1">
    <citation type="submission" date="2021-11" db="EMBL/GenBank/DDBJ databases">
        <title>Vibrio ZSDE26 sp. nov. and Vibrio ZSDZ34 sp. nov., isolated from coastal seawater in Qingdao.</title>
        <authorList>
            <person name="Zhang P."/>
        </authorList>
    </citation>
    <scope>NUCLEOTIDE SEQUENCE</scope>
    <source>
        <strain evidence="5">ZSDE26</strain>
    </source>
</reference>
<gene>
    <name evidence="5" type="primary">pabB</name>
    <name evidence="5" type="ORF">KP803_00880</name>
</gene>
<dbReference type="InterPro" id="IPR006805">
    <property type="entry name" value="Anth_synth_I_N"/>
</dbReference>
<dbReference type="SUPFAM" id="SSF56322">
    <property type="entry name" value="ADC synthase"/>
    <property type="match status" value="1"/>
</dbReference>
<dbReference type="RefSeq" id="WP_248006944.1">
    <property type="nucleotide sequence ID" value="NZ_JAJHVV010000001.1"/>
</dbReference>
<dbReference type="EMBL" id="JAJHVV010000001">
    <property type="protein sequence ID" value="MCK6261822.1"/>
    <property type="molecule type" value="Genomic_DNA"/>
</dbReference>
<dbReference type="Pfam" id="PF04715">
    <property type="entry name" value="Anth_synt_I_N"/>
    <property type="match status" value="1"/>
</dbReference>
<proteinExistence type="predicted"/>
<dbReference type="NCBIfam" id="TIGR00553">
    <property type="entry name" value="pabB"/>
    <property type="match status" value="1"/>
</dbReference>
<evidence type="ECO:0000256" key="2">
    <source>
        <dbReference type="ARBA" id="ARBA00022679"/>
    </source>
</evidence>
<feature type="domain" description="Chorismate-utilising enzyme C-terminal" evidence="3">
    <location>
        <begin position="206"/>
        <end position="459"/>
    </location>
</feature>
<evidence type="ECO:0000259" key="4">
    <source>
        <dbReference type="Pfam" id="PF04715"/>
    </source>
</evidence>
<keyword evidence="2 5" id="KW-0808">Transferase</keyword>
<evidence type="ECO:0000259" key="3">
    <source>
        <dbReference type="Pfam" id="PF00425"/>
    </source>
</evidence>
<organism evidence="5 6">
    <name type="scientific">Vibrio amylolyticus</name>
    <dbReference type="NCBI Taxonomy" id="2847292"/>
    <lineage>
        <taxon>Bacteria</taxon>
        <taxon>Pseudomonadati</taxon>
        <taxon>Pseudomonadota</taxon>
        <taxon>Gammaproteobacteria</taxon>
        <taxon>Vibrionales</taxon>
        <taxon>Vibrionaceae</taxon>
        <taxon>Vibrio</taxon>
    </lineage>
</organism>
<dbReference type="InterPro" id="IPR005801">
    <property type="entry name" value="ADC_synthase"/>
</dbReference>
<dbReference type="Pfam" id="PF00425">
    <property type="entry name" value="Chorismate_bind"/>
    <property type="match status" value="1"/>
</dbReference>
<evidence type="ECO:0000313" key="5">
    <source>
        <dbReference type="EMBL" id="MCK6261822.1"/>
    </source>
</evidence>
<dbReference type="Proteomes" id="UP001139559">
    <property type="component" value="Unassembled WGS sequence"/>
</dbReference>
<dbReference type="Gene3D" id="3.60.120.10">
    <property type="entry name" value="Anthranilate synthase"/>
    <property type="match status" value="1"/>
</dbReference>
<keyword evidence="6" id="KW-1185">Reference proteome</keyword>
<sequence length="472" mass="52769">MNKNLHKSIQITPIDYHQDLASNVFNHIQHKPWAMFLHSSSKEHVDSRYDILVTDPVVTLTTKQTITQVMTPDGDFDSEKDPFDLLATLQQQYLPDIKTISESTSSSKRDEGLNLPFVGGAVGYFSYDLGRRIETLPNLASDDIGMPEMVVGLYEWALLVDHKTSSAYIVGERASEHWQQLQSQVNNEPKSTPFQLTSPWSSNMTKQSYSDKFNSVQDYLLSGDCYQINLAQRFQANYEGCEWQAYKKLESYNLAPFSAFIRTSEGAILSVSPERFLKVVDRVIETKPIKGTRPRSSDEKIDEANAEALLNAEKDQAENLMIVDLLRNDIGRVATPGSVNVPKLFDIESFPAVHHLVSTIRANLDEQYSNADLLKACFPGGSITGAPKVRAMEIIEELEPHRRSAYCGSIGYISRDGTMDTSITIRTLVAKNSSLYAWAGGGVVADSECDSEYQETLDKLSRILPVLESNSE</sequence>
<dbReference type="InterPro" id="IPR019999">
    <property type="entry name" value="Anth_synth_I-like"/>
</dbReference>
<dbReference type="GO" id="GO:0046820">
    <property type="term" value="F:4-amino-4-deoxychorismate synthase activity"/>
    <property type="evidence" value="ECO:0007669"/>
    <property type="project" value="UniProtKB-EC"/>
</dbReference>
<name>A0A9X1XF30_9VIBR</name>
<evidence type="ECO:0000313" key="6">
    <source>
        <dbReference type="Proteomes" id="UP001139559"/>
    </source>
</evidence>
<dbReference type="AlphaFoldDB" id="A0A9X1XF30"/>